<dbReference type="InterPro" id="IPR016164">
    <property type="entry name" value="FAD-linked_Oxase-like_C"/>
</dbReference>
<protein>
    <submittedName>
        <fullName evidence="4">Glycolate oxidase FAD binding subunit</fullName>
    </submittedName>
</protein>
<feature type="domain" description="FAD-binding PCMH-type" evidence="3">
    <location>
        <begin position="1"/>
        <end position="187"/>
    </location>
</feature>
<evidence type="ECO:0000256" key="1">
    <source>
        <dbReference type="ARBA" id="ARBA00022630"/>
    </source>
</evidence>
<comment type="caution">
    <text evidence="4">The sequence shown here is derived from an EMBL/GenBank/DDBJ whole genome shotgun (WGS) entry which is preliminary data.</text>
</comment>
<evidence type="ECO:0000259" key="3">
    <source>
        <dbReference type="PROSITE" id="PS51387"/>
    </source>
</evidence>
<dbReference type="InterPro" id="IPR016166">
    <property type="entry name" value="FAD-bd_PCMH"/>
</dbReference>
<evidence type="ECO:0000313" key="4">
    <source>
        <dbReference type="EMBL" id="MBB4287045.1"/>
    </source>
</evidence>
<dbReference type="RefSeq" id="WP_184436413.1">
    <property type="nucleotide sequence ID" value="NZ_JACIGI010000026.1"/>
</dbReference>
<dbReference type="InterPro" id="IPR016169">
    <property type="entry name" value="FAD-bd_PCMH_sub2"/>
</dbReference>
<accession>A0A7W6S1A0</accession>
<keyword evidence="1" id="KW-0285">Flavoprotein</keyword>
<dbReference type="GO" id="GO:0071949">
    <property type="term" value="F:FAD binding"/>
    <property type="evidence" value="ECO:0007669"/>
    <property type="project" value="InterPro"/>
</dbReference>
<dbReference type="Gene3D" id="3.30.465.10">
    <property type="match status" value="1"/>
</dbReference>
<keyword evidence="5" id="KW-1185">Reference proteome</keyword>
<dbReference type="GO" id="GO:0003824">
    <property type="term" value="F:catalytic activity"/>
    <property type="evidence" value="ECO:0007669"/>
    <property type="project" value="InterPro"/>
</dbReference>
<dbReference type="PROSITE" id="PS51387">
    <property type="entry name" value="FAD_PCMH"/>
    <property type="match status" value="1"/>
</dbReference>
<proteinExistence type="predicted"/>
<dbReference type="AlphaFoldDB" id="A0A7W6S1A0"/>
<dbReference type="SUPFAM" id="SSF56176">
    <property type="entry name" value="FAD-binding/transporter-associated domain-like"/>
    <property type="match status" value="1"/>
</dbReference>
<dbReference type="Proteomes" id="UP000555728">
    <property type="component" value="Unassembled WGS sequence"/>
</dbReference>
<keyword evidence="2" id="KW-0274">FAD</keyword>
<dbReference type="InterPro" id="IPR036318">
    <property type="entry name" value="FAD-bd_PCMH-like_sf"/>
</dbReference>
<evidence type="ECO:0000256" key="2">
    <source>
        <dbReference type="ARBA" id="ARBA00022827"/>
    </source>
</evidence>
<dbReference type="Pfam" id="PF01565">
    <property type="entry name" value="FAD_binding_4"/>
    <property type="match status" value="1"/>
</dbReference>
<evidence type="ECO:0000313" key="5">
    <source>
        <dbReference type="Proteomes" id="UP000555728"/>
    </source>
</evidence>
<gene>
    <name evidence="4" type="ORF">GGD88_002789</name>
</gene>
<dbReference type="PANTHER" id="PTHR11748">
    <property type="entry name" value="D-LACTATE DEHYDROGENASE"/>
    <property type="match status" value="1"/>
</dbReference>
<name>A0A7W6S1A0_9PROT</name>
<dbReference type="PANTHER" id="PTHR11748:SF103">
    <property type="entry name" value="GLYCOLATE OXIDASE SUBUNIT GLCE"/>
    <property type="match status" value="1"/>
</dbReference>
<sequence length="412" mass="42799">MTQTYRPESPEQVAALVAWAVAEKTPLDLRGHGTKSDIGRPANTSHVLDLSAIAGLVDYTPNELVLTARAGTPLSEIQAALDDAGQMLAFEPPDWRGLLGQPDGPDAPSGTLGGLVACNLAGPRRLSAGAARDHVLGVQGVSGRGEAFKSGGRVVKNVTGFDFSKLLTGSFGTLAALTELSLKVMPRPEETRTVLIHGVGEQAAMEVMSLGLRSPHEVSGACHLPAEAAARAGLGDATRSVTALRVEGPGPSVDWRCTALRNELAGWGPTDALDDAASRPFWAAVRDARPLAAPPEAQVWRLSVPPMSGARVVQAVQQAAPGAVLAQCYDWGGGLVWLALAPAPDAHAPAVRAAIDHHGGGHASLIRADRAVRAHVAVLQPLPPALEALSRRVKESFDPSGVLSPGRMAEGR</sequence>
<organism evidence="4 5">
    <name type="scientific">Roseospira goensis</name>
    <dbReference type="NCBI Taxonomy" id="391922"/>
    <lineage>
        <taxon>Bacteria</taxon>
        <taxon>Pseudomonadati</taxon>
        <taxon>Pseudomonadota</taxon>
        <taxon>Alphaproteobacteria</taxon>
        <taxon>Rhodospirillales</taxon>
        <taxon>Rhodospirillaceae</taxon>
        <taxon>Roseospira</taxon>
    </lineage>
</organism>
<dbReference type="InterPro" id="IPR006094">
    <property type="entry name" value="Oxid_FAD_bind_N"/>
</dbReference>
<dbReference type="NCBIfam" id="NF008439">
    <property type="entry name" value="PRK11282.1"/>
    <property type="match status" value="1"/>
</dbReference>
<reference evidence="4 5" key="1">
    <citation type="submission" date="2020-08" db="EMBL/GenBank/DDBJ databases">
        <title>Genome sequencing of Purple Non-Sulfur Bacteria from various extreme environments.</title>
        <authorList>
            <person name="Mayer M."/>
        </authorList>
    </citation>
    <scope>NUCLEOTIDE SEQUENCE [LARGE SCALE GENOMIC DNA]</scope>
    <source>
        <strain evidence="4 5">JA135</strain>
    </source>
</reference>
<dbReference type="EMBL" id="JACIGI010000026">
    <property type="protein sequence ID" value="MBB4287045.1"/>
    <property type="molecule type" value="Genomic_DNA"/>
</dbReference>
<dbReference type="SUPFAM" id="SSF55103">
    <property type="entry name" value="FAD-linked oxidases, C-terminal domain"/>
    <property type="match status" value="1"/>
</dbReference>